<keyword evidence="4" id="KW-1185">Reference proteome</keyword>
<dbReference type="InterPro" id="IPR051262">
    <property type="entry name" value="SMP-30/CGR1_Lactonase"/>
</dbReference>
<dbReference type="InterPro" id="IPR011042">
    <property type="entry name" value="6-blade_b-propeller_TolB-like"/>
</dbReference>
<proteinExistence type="predicted"/>
<reference evidence="3 4" key="1">
    <citation type="submission" date="2015-05" db="EMBL/GenBank/DDBJ databases">
        <title>Draft genome sequence of Microvirga vignae strain BR3299, a novel nitrogen fixing bacteria isolated from Brazil semi-aired region.</title>
        <authorList>
            <person name="Zilli J.E."/>
            <person name="Passos S.R."/>
            <person name="Leite J."/>
            <person name="Baldani J.I."/>
            <person name="Xavier G.R."/>
            <person name="Rumjaneck N.G."/>
            <person name="Simoes-Araujo J.L."/>
        </authorList>
    </citation>
    <scope>NUCLEOTIDE SEQUENCE [LARGE SCALE GENOMIC DNA]</scope>
    <source>
        <strain evidence="3 4">BR3299</strain>
    </source>
</reference>
<protein>
    <recommendedName>
        <fullName evidence="2">SMP-30/Gluconolactonase/LRE-like region domain-containing protein</fullName>
    </recommendedName>
</protein>
<dbReference type="RefSeq" id="WP_047192211.1">
    <property type="nucleotide sequence ID" value="NZ_LCYG01000097.1"/>
</dbReference>
<dbReference type="SUPFAM" id="SSF63829">
    <property type="entry name" value="Calcium-dependent phosphotriesterase"/>
    <property type="match status" value="1"/>
</dbReference>
<accession>A0A0H1R4S0</accession>
<dbReference type="OrthoDB" id="241638at2"/>
<dbReference type="PANTHER" id="PTHR47572">
    <property type="entry name" value="LIPOPROTEIN-RELATED"/>
    <property type="match status" value="1"/>
</dbReference>
<keyword evidence="1" id="KW-0378">Hydrolase</keyword>
<sequence>MLYDLRDQAFLNLVQEDAELEPVITGLGGISEGTIWHPAENFLVVSDLTAGIVYRWSEAEGQSILRRPSNITNGNFIDRQGRVVSCEHATSCVSRIESDGRRVTVLVSHYKGKELNSPNDIIVDSRDRIWFTDPHYGRTNPRVGVLRDRELQFQGVYRLDPDGVLTLVADDFLQPNGLCLTPDEQTLLINDTDRRHIRRYTVNADGSLSGGEVFAELTGDEPGKPDGMKVDSRGNVYCTGPGGVHVLNGQGKVLGVIRTPDLTRNFCFGGRDGKDLFLASSATIFRLRMKVPGVLPQLAKQRA</sequence>
<evidence type="ECO:0000313" key="3">
    <source>
        <dbReference type="EMBL" id="KLK90133.1"/>
    </source>
</evidence>
<name>A0A0H1R4S0_9HYPH</name>
<evidence type="ECO:0000313" key="4">
    <source>
        <dbReference type="Proteomes" id="UP000035489"/>
    </source>
</evidence>
<dbReference type="Pfam" id="PF08450">
    <property type="entry name" value="SGL"/>
    <property type="match status" value="1"/>
</dbReference>
<comment type="caution">
    <text evidence="3">The sequence shown here is derived from an EMBL/GenBank/DDBJ whole genome shotgun (WGS) entry which is preliminary data.</text>
</comment>
<evidence type="ECO:0000256" key="1">
    <source>
        <dbReference type="ARBA" id="ARBA00022801"/>
    </source>
</evidence>
<evidence type="ECO:0000259" key="2">
    <source>
        <dbReference type="Pfam" id="PF08450"/>
    </source>
</evidence>
<feature type="domain" description="SMP-30/Gluconolactonase/LRE-like region" evidence="2">
    <location>
        <begin position="31"/>
        <end position="281"/>
    </location>
</feature>
<gene>
    <name evidence="3" type="ORF">AA309_27470</name>
</gene>
<dbReference type="AlphaFoldDB" id="A0A0H1R4S0"/>
<organism evidence="3 4">
    <name type="scientific">Microvirga vignae</name>
    <dbReference type="NCBI Taxonomy" id="1225564"/>
    <lineage>
        <taxon>Bacteria</taxon>
        <taxon>Pseudomonadati</taxon>
        <taxon>Pseudomonadota</taxon>
        <taxon>Alphaproteobacteria</taxon>
        <taxon>Hyphomicrobiales</taxon>
        <taxon>Methylobacteriaceae</taxon>
        <taxon>Microvirga</taxon>
    </lineage>
</organism>
<dbReference type="Gene3D" id="2.120.10.30">
    <property type="entry name" value="TolB, C-terminal domain"/>
    <property type="match status" value="1"/>
</dbReference>
<dbReference type="STRING" id="1225564.AA309_27470"/>
<dbReference type="InterPro" id="IPR013658">
    <property type="entry name" value="SGL"/>
</dbReference>
<dbReference type="Proteomes" id="UP000035489">
    <property type="component" value="Unassembled WGS sequence"/>
</dbReference>
<dbReference type="EMBL" id="LCYG01000097">
    <property type="protein sequence ID" value="KLK90133.1"/>
    <property type="molecule type" value="Genomic_DNA"/>
</dbReference>
<dbReference type="GO" id="GO:0016787">
    <property type="term" value="F:hydrolase activity"/>
    <property type="evidence" value="ECO:0007669"/>
    <property type="project" value="UniProtKB-KW"/>
</dbReference>
<dbReference type="PANTHER" id="PTHR47572:SF4">
    <property type="entry name" value="LACTONASE DRP35"/>
    <property type="match status" value="1"/>
</dbReference>
<dbReference type="PATRIC" id="fig|1225564.3.peg.7139"/>